<dbReference type="GO" id="GO:0045087">
    <property type="term" value="P:innate immune response"/>
    <property type="evidence" value="ECO:0007669"/>
    <property type="project" value="TreeGrafter"/>
</dbReference>
<keyword evidence="7" id="KW-1185">Reference proteome</keyword>
<dbReference type="OMA" id="QINIRIV"/>
<evidence type="ECO:0000313" key="7">
    <source>
        <dbReference type="Proteomes" id="UP000694392"/>
    </source>
</evidence>
<evidence type="ECO:0000259" key="5">
    <source>
        <dbReference type="PROSITE" id="PS50215"/>
    </source>
</evidence>
<feature type="binding site" evidence="4">
    <location>
        <position position="139"/>
    </location>
    <ligand>
        <name>Zn(2+)</name>
        <dbReference type="ChEBI" id="CHEBI:29105"/>
        <note>catalytic</note>
    </ligand>
</feature>
<keyword evidence="4" id="KW-0479">Metal-binding</keyword>
<dbReference type="SUPFAM" id="SSF55486">
    <property type="entry name" value="Metalloproteases ('zincins'), catalytic domain"/>
    <property type="match status" value="1"/>
</dbReference>
<comment type="subcellular location">
    <subcellularLocation>
        <location evidence="1">Secreted</location>
    </subcellularLocation>
</comment>
<dbReference type="GO" id="GO:0005178">
    <property type="term" value="F:integrin binding"/>
    <property type="evidence" value="ECO:0007669"/>
    <property type="project" value="TreeGrafter"/>
</dbReference>
<evidence type="ECO:0000313" key="6">
    <source>
        <dbReference type="Ensembl" id="ENSSPUP00000003340.1"/>
    </source>
</evidence>
<dbReference type="GeneTree" id="ENSGT00940000159822"/>
<dbReference type="Proteomes" id="UP000694392">
    <property type="component" value="Unplaced"/>
</dbReference>
<dbReference type="Gene3D" id="3.40.390.10">
    <property type="entry name" value="Collagenase (Catalytic Domain)"/>
    <property type="match status" value="1"/>
</dbReference>
<organism evidence="6 7">
    <name type="scientific">Sphenodon punctatus</name>
    <name type="common">Tuatara</name>
    <name type="synonym">Hatteria punctata</name>
    <dbReference type="NCBI Taxonomy" id="8508"/>
    <lineage>
        <taxon>Eukaryota</taxon>
        <taxon>Metazoa</taxon>
        <taxon>Chordata</taxon>
        <taxon>Craniata</taxon>
        <taxon>Vertebrata</taxon>
        <taxon>Euteleostomi</taxon>
        <taxon>Lepidosauria</taxon>
        <taxon>Sphenodontia</taxon>
        <taxon>Sphenodontidae</taxon>
        <taxon>Sphenodon</taxon>
    </lineage>
</organism>
<dbReference type="Ensembl" id="ENSSPUT00000003543.1">
    <property type="protein sequence ID" value="ENSSPUP00000003340.1"/>
    <property type="gene ID" value="ENSSPUG00000002561.1"/>
</dbReference>
<dbReference type="InterPro" id="IPR024079">
    <property type="entry name" value="MetalloPept_cat_dom_sf"/>
</dbReference>
<evidence type="ECO:0000256" key="4">
    <source>
        <dbReference type="PROSITE-ProRule" id="PRU00276"/>
    </source>
</evidence>
<dbReference type="PROSITE" id="PS50215">
    <property type="entry name" value="ADAM_MEPRO"/>
    <property type="match status" value="1"/>
</dbReference>
<sequence length="249" mass="27064">MVTDKAEFQNYPNLKQMQTQALEIASQMDAFYRPLGLRVALVGIEVWHQRDRIRVDSSPRATLERFLEWRQRELLPQTPHDSAQLLTGIRFANESLGMATQGSICSGRSGGVSTDHSVSALVLASTLSHQLGHNLGLLHDGDGCSCQGSSPELPPSRSCIMEPSTGLMPGLSFSGCSRRELERSLRGGRGWCLLNMPEPRRLAGAASCGNRLVEQNEECDCGLREVGTRLSLHPPAPGSPLPAHGCPKL</sequence>
<name>A0A8D0GCL8_SPHPU</name>
<keyword evidence="2" id="KW-0964">Secreted</keyword>
<dbReference type="AlphaFoldDB" id="A0A8D0GCL8"/>
<feature type="binding site" evidence="4">
    <location>
        <position position="133"/>
    </location>
    <ligand>
        <name>Zn(2+)</name>
        <dbReference type="ChEBI" id="CHEBI:29105"/>
        <note>catalytic</note>
    </ligand>
</feature>
<keyword evidence="4" id="KW-0862">Zinc</keyword>
<dbReference type="InterPro" id="IPR001590">
    <property type="entry name" value="Peptidase_M12B"/>
</dbReference>
<dbReference type="GO" id="GO:0046872">
    <property type="term" value="F:metal ion binding"/>
    <property type="evidence" value="ECO:0007669"/>
    <property type="project" value="UniProtKB-KW"/>
</dbReference>
<proteinExistence type="predicted"/>
<dbReference type="PANTHER" id="PTHR11905">
    <property type="entry name" value="ADAM A DISINTEGRIN AND METALLOPROTEASE DOMAIN"/>
    <property type="match status" value="1"/>
</dbReference>
<protein>
    <recommendedName>
        <fullName evidence="5">Peptidase M12B domain-containing protein</fullName>
    </recommendedName>
</protein>
<dbReference type="GO" id="GO:0005615">
    <property type="term" value="C:extracellular space"/>
    <property type="evidence" value="ECO:0007669"/>
    <property type="project" value="TreeGrafter"/>
</dbReference>
<evidence type="ECO:0000256" key="3">
    <source>
        <dbReference type="ARBA" id="ARBA00023157"/>
    </source>
</evidence>
<dbReference type="FunFam" id="3.40.390.10:FF:000002">
    <property type="entry name" value="Disintegrin and metalloproteinase domain-containing protein 22"/>
    <property type="match status" value="1"/>
</dbReference>
<comment type="caution">
    <text evidence="4">Lacks conserved residue(s) required for the propagation of feature annotation.</text>
</comment>
<feature type="domain" description="Peptidase M12B" evidence="5">
    <location>
        <begin position="1"/>
        <end position="197"/>
    </location>
</feature>
<dbReference type="GO" id="GO:0007229">
    <property type="term" value="P:integrin-mediated signaling pathway"/>
    <property type="evidence" value="ECO:0007669"/>
    <property type="project" value="TreeGrafter"/>
</dbReference>
<dbReference type="GO" id="GO:0006508">
    <property type="term" value="P:proteolysis"/>
    <property type="evidence" value="ECO:0007669"/>
    <property type="project" value="InterPro"/>
</dbReference>
<reference evidence="6" key="2">
    <citation type="submission" date="2025-09" db="UniProtKB">
        <authorList>
            <consortium name="Ensembl"/>
        </authorList>
    </citation>
    <scope>IDENTIFICATION</scope>
</reference>
<dbReference type="InterPro" id="IPR034027">
    <property type="entry name" value="Reprolysin_adamalysin"/>
</dbReference>
<dbReference type="CDD" id="cd04269">
    <property type="entry name" value="ZnMc_adamalysin_II_like"/>
    <property type="match status" value="1"/>
</dbReference>
<feature type="binding site" evidence="4">
    <location>
        <position position="129"/>
    </location>
    <ligand>
        <name>Zn(2+)</name>
        <dbReference type="ChEBI" id="CHEBI:29105"/>
        <note>catalytic</note>
    </ligand>
</feature>
<dbReference type="PANTHER" id="PTHR11905:SF130">
    <property type="entry name" value="DISINTEGRIN AND METALLOPROTEINASE DOMAIN-CONTAINING PROTEIN 15"/>
    <property type="match status" value="1"/>
</dbReference>
<dbReference type="Pfam" id="PF01421">
    <property type="entry name" value="Reprolysin"/>
    <property type="match status" value="1"/>
</dbReference>
<evidence type="ECO:0000256" key="1">
    <source>
        <dbReference type="ARBA" id="ARBA00004613"/>
    </source>
</evidence>
<evidence type="ECO:0000256" key="2">
    <source>
        <dbReference type="ARBA" id="ARBA00022525"/>
    </source>
</evidence>
<dbReference type="GO" id="GO:0004222">
    <property type="term" value="F:metalloendopeptidase activity"/>
    <property type="evidence" value="ECO:0007669"/>
    <property type="project" value="InterPro"/>
</dbReference>
<keyword evidence="3" id="KW-1015">Disulfide bond</keyword>
<accession>A0A8D0GCL8</accession>
<reference evidence="6" key="1">
    <citation type="submission" date="2025-08" db="UniProtKB">
        <authorList>
            <consortium name="Ensembl"/>
        </authorList>
    </citation>
    <scope>IDENTIFICATION</scope>
</reference>